<feature type="compositionally biased region" description="Basic and acidic residues" evidence="1">
    <location>
        <begin position="101"/>
        <end position="119"/>
    </location>
</feature>
<organism evidence="2 3">
    <name type="scientific">Symbiodinium natans</name>
    <dbReference type="NCBI Taxonomy" id="878477"/>
    <lineage>
        <taxon>Eukaryota</taxon>
        <taxon>Sar</taxon>
        <taxon>Alveolata</taxon>
        <taxon>Dinophyceae</taxon>
        <taxon>Suessiales</taxon>
        <taxon>Symbiodiniaceae</taxon>
        <taxon>Symbiodinium</taxon>
    </lineage>
</organism>
<name>A0A812K257_9DINO</name>
<protein>
    <submittedName>
        <fullName evidence="2">Uncharacterized protein</fullName>
    </submittedName>
</protein>
<evidence type="ECO:0000256" key="1">
    <source>
        <dbReference type="SAM" id="MobiDB-lite"/>
    </source>
</evidence>
<sequence>MDVAAQAGALNAQMSDDLCATKAKEAQTCQRWLAAEARAKGLSDMLAQEQQRNEKQGTDIVAARAILEQARNDAHAMLEKVRNDAQRQQGDNAMKIQTLETQERAGKNRLERELANANC</sequence>
<proteinExistence type="predicted"/>
<dbReference type="EMBL" id="CAJNDS010000565">
    <property type="protein sequence ID" value="CAE7218848.1"/>
    <property type="molecule type" value="Genomic_DNA"/>
</dbReference>
<evidence type="ECO:0000313" key="3">
    <source>
        <dbReference type="Proteomes" id="UP000604046"/>
    </source>
</evidence>
<comment type="caution">
    <text evidence="2">The sequence shown here is derived from an EMBL/GenBank/DDBJ whole genome shotgun (WGS) entry which is preliminary data.</text>
</comment>
<gene>
    <name evidence="2" type="ORF">SNAT2548_LOCUS7889</name>
</gene>
<keyword evidence="3" id="KW-1185">Reference proteome</keyword>
<dbReference type="AlphaFoldDB" id="A0A812K257"/>
<feature type="region of interest" description="Disordered" evidence="1">
    <location>
        <begin position="83"/>
        <end position="119"/>
    </location>
</feature>
<reference evidence="2" key="1">
    <citation type="submission" date="2021-02" db="EMBL/GenBank/DDBJ databases">
        <authorList>
            <person name="Dougan E. K."/>
            <person name="Rhodes N."/>
            <person name="Thang M."/>
            <person name="Chan C."/>
        </authorList>
    </citation>
    <scope>NUCLEOTIDE SEQUENCE</scope>
</reference>
<dbReference type="Proteomes" id="UP000604046">
    <property type="component" value="Unassembled WGS sequence"/>
</dbReference>
<evidence type="ECO:0000313" key="2">
    <source>
        <dbReference type="EMBL" id="CAE7218848.1"/>
    </source>
</evidence>
<accession>A0A812K257</accession>